<evidence type="ECO:0000313" key="2">
    <source>
        <dbReference type="Proteomes" id="UP000049077"/>
    </source>
</evidence>
<keyword evidence="2" id="KW-1185">Reference proteome</keyword>
<name>A0ABP1X2Y7_9VIBR</name>
<protein>
    <submittedName>
        <fullName evidence="1">Uncharacterized protein</fullName>
    </submittedName>
</protein>
<proteinExistence type="predicted"/>
<organism evidence="1 2">
    <name type="scientific">Vibrio crassostreae</name>
    <dbReference type="NCBI Taxonomy" id="246167"/>
    <lineage>
        <taxon>Bacteria</taxon>
        <taxon>Pseudomonadati</taxon>
        <taxon>Pseudomonadota</taxon>
        <taxon>Gammaproteobacteria</taxon>
        <taxon>Vibrionales</taxon>
        <taxon>Vibrionaceae</taxon>
        <taxon>Vibrio</taxon>
    </lineage>
</organism>
<reference evidence="1 2" key="1">
    <citation type="submission" date="2014-06" db="EMBL/GenBank/DDBJ databases">
        <authorList>
            <person name="Le Roux F."/>
        </authorList>
    </citation>
    <scope>NUCLEOTIDE SEQUENCE [LARGE SCALE GENOMIC DNA]</scope>
    <source>
        <strain evidence="1 2">J5-4</strain>
    </source>
</reference>
<dbReference type="EMBL" id="CCJX01000137">
    <property type="protein sequence ID" value="CDT45357.1"/>
    <property type="molecule type" value="Genomic_DNA"/>
</dbReference>
<evidence type="ECO:0000313" key="1">
    <source>
        <dbReference type="EMBL" id="CDT45357.1"/>
    </source>
</evidence>
<accession>A0ABP1X2Y7</accession>
<dbReference type="Proteomes" id="UP000049077">
    <property type="component" value="Unassembled WGS sequence"/>
</dbReference>
<comment type="caution">
    <text evidence="1">The sequence shown here is derived from an EMBL/GenBank/DDBJ whole genome shotgun (WGS) entry which is preliminary data.</text>
</comment>
<sequence>MAVYTVRPDEDQELHVERLKNHYSEKAATKALLMAAAGVPRQAQEIEQLKEKLKRSYTMLENYRESAKGITSGLMCFEIYEKTLKESERTNFITDQIEFNL</sequence>
<gene>
    <name evidence="1" type="ORF">VCR4J5_510001</name>
</gene>